<feature type="transmembrane region" description="Helical" evidence="2">
    <location>
        <begin position="6"/>
        <end position="29"/>
    </location>
</feature>
<feature type="region of interest" description="Disordered" evidence="1">
    <location>
        <begin position="287"/>
        <end position="329"/>
    </location>
</feature>
<keyword evidence="2" id="KW-0472">Membrane</keyword>
<evidence type="ECO:0000259" key="3">
    <source>
        <dbReference type="Pfam" id="PF20152"/>
    </source>
</evidence>
<feature type="transmembrane region" description="Helical" evidence="2">
    <location>
        <begin position="41"/>
        <end position="73"/>
    </location>
</feature>
<accession>A0AAD7F0T0</accession>
<dbReference type="Proteomes" id="UP001218218">
    <property type="component" value="Unassembled WGS sequence"/>
</dbReference>
<evidence type="ECO:0000313" key="5">
    <source>
        <dbReference type="Proteomes" id="UP001218218"/>
    </source>
</evidence>
<feature type="domain" description="DUF6534" evidence="3">
    <location>
        <begin position="158"/>
        <end position="240"/>
    </location>
</feature>
<dbReference type="AlphaFoldDB" id="A0AAD7F0T0"/>
<feature type="transmembrane region" description="Helical" evidence="2">
    <location>
        <begin position="85"/>
        <end position="109"/>
    </location>
</feature>
<feature type="transmembrane region" description="Helical" evidence="2">
    <location>
        <begin position="192"/>
        <end position="215"/>
    </location>
</feature>
<dbReference type="EMBL" id="JARIHO010000007">
    <property type="protein sequence ID" value="KAJ7358451.1"/>
    <property type="molecule type" value="Genomic_DNA"/>
</dbReference>
<dbReference type="InterPro" id="IPR045339">
    <property type="entry name" value="DUF6534"/>
</dbReference>
<name>A0AAD7F0T0_9AGAR</name>
<gene>
    <name evidence="4" type="ORF">DFH08DRAFT_848506</name>
</gene>
<keyword evidence="2" id="KW-1133">Transmembrane helix</keyword>
<proteinExistence type="predicted"/>
<reference evidence="4" key="1">
    <citation type="submission" date="2023-03" db="EMBL/GenBank/DDBJ databases">
        <title>Massive genome expansion in bonnet fungi (Mycena s.s.) driven by repeated elements and novel gene families across ecological guilds.</title>
        <authorList>
            <consortium name="Lawrence Berkeley National Laboratory"/>
            <person name="Harder C.B."/>
            <person name="Miyauchi S."/>
            <person name="Viragh M."/>
            <person name="Kuo A."/>
            <person name="Thoen E."/>
            <person name="Andreopoulos B."/>
            <person name="Lu D."/>
            <person name="Skrede I."/>
            <person name="Drula E."/>
            <person name="Henrissat B."/>
            <person name="Morin E."/>
            <person name="Kohler A."/>
            <person name="Barry K."/>
            <person name="LaButti K."/>
            <person name="Morin E."/>
            <person name="Salamov A."/>
            <person name="Lipzen A."/>
            <person name="Mereny Z."/>
            <person name="Hegedus B."/>
            <person name="Baldrian P."/>
            <person name="Stursova M."/>
            <person name="Weitz H."/>
            <person name="Taylor A."/>
            <person name="Grigoriev I.V."/>
            <person name="Nagy L.G."/>
            <person name="Martin F."/>
            <person name="Kauserud H."/>
        </authorList>
    </citation>
    <scope>NUCLEOTIDE SEQUENCE</scope>
    <source>
        <strain evidence="4">CBHHK002</strain>
    </source>
</reference>
<protein>
    <recommendedName>
        <fullName evidence="3">DUF6534 domain-containing protein</fullName>
    </recommendedName>
</protein>
<feature type="transmembrane region" description="Helical" evidence="2">
    <location>
        <begin position="151"/>
        <end position="172"/>
    </location>
</feature>
<evidence type="ECO:0000256" key="2">
    <source>
        <dbReference type="SAM" id="Phobius"/>
    </source>
</evidence>
<dbReference type="Pfam" id="PF20152">
    <property type="entry name" value="DUF6534"/>
    <property type="match status" value="1"/>
</dbReference>
<keyword evidence="5" id="KW-1185">Reference proteome</keyword>
<feature type="transmembrane region" description="Helical" evidence="2">
    <location>
        <begin position="221"/>
        <end position="242"/>
    </location>
</feature>
<comment type="caution">
    <text evidence="4">The sequence shown here is derived from an EMBL/GenBank/DDBJ whole genome shotgun (WGS) entry which is preliminary data.</text>
</comment>
<sequence>MNASAVTLNVLLLAASWLNVSLYTLELVLCRRYFQRPNRPFFYRLGVSALIFFDTVCTLTICINLCFFLLGLGGDPVALLSPTSIAIFMTYCTAAVEQTILCSLFYALTKKKLISAFLAILIVAHMGLAFATGALILVLDSEVTAALNTTTASAVTCAATDILIAIALGSKVWKSLSPTDVLPARNSIARRFLLLCISSGLIVASNTLIMMALLLNGSPVFSFFFSCQGRVYSLTLLANFLVGVHFRRDTSTEASTTIVRSQRGPSSPTGVVFDVVHGYETELSGSVSQNPRVGMGMGTGSAESESESKTPRVRASDPAPYAHVRRNQL</sequence>
<organism evidence="4 5">
    <name type="scientific">Mycena albidolilacea</name>
    <dbReference type="NCBI Taxonomy" id="1033008"/>
    <lineage>
        <taxon>Eukaryota</taxon>
        <taxon>Fungi</taxon>
        <taxon>Dikarya</taxon>
        <taxon>Basidiomycota</taxon>
        <taxon>Agaricomycotina</taxon>
        <taxon>Agaricomycetes</taxon>
        <taxon>Agaricomycetidae</taxon>
        <taxon>Agaricales</taxon>
        <taxon>Marasmiineae</taxon>
        <taxon>Mycenaceae</taxon>
        <taxon>Mycena</taxon>
    </lineage>
</organism>
<keyword evidence="2" id="KW-0812">Transmembrane</keyword>
<evidence type="ECO:0000313" key="4">
    <source>
        <dbReference type="EMBL" id="KAJ7358451.1"/>
    </source>
</evidence>
<feature type="transmembrane region" description="Helical" evidence="2">
    <location>
        <begin position="116"/>
        <end position="139"/>
    </location>
</feature>
<evidence type="ECO:0000256" key="1">
    <source>
        <dbReference type="SAM" id="MobiDB-lite"/>
    </source>
</evidence>